<reference evidence="2 3" key="1">
    <citation type="submission" date="2024-05" db="EMBL/GenBank/DDBJ databases">
        <title>Genetic variation in Jamaican populations of the coffee berry borer (Hypothenemus hampei).</title>
        <authorList>
            <person name="Errbii M."/>
            <person name="Myrie A."/>
        </authorList>
    </citation>
    <scope>NUCLEOTIDE SEQUENCE [LARGE SCALE GENOMIC DNA]</scope>
    <source>
        <strain evidence="2">JA-Hopewell-2020-01-JO</strain>
        <tissue evidence="2">Whole body</tissue>
    </source>
</reference>
<sequence length="85" mass="9283">MPVIDSEKVLMVFHSISSSKVTHVQAIVLTNQRRDPAYARSQETPKEPSHFLPGTIGSGMTGNELQRVVGTKISSKALEFISTIT</sequence>
<evidence type="ECO:0000313" key="2">
    <source>
        <dbReference type="EMBL" id="KAL1497259.1"/>
    </source>
</evidence>
<name>A0ABD1ELU2_HYPHA</name>
<keyword evidence="3" id="KW-1185">Reference proteome</keyword>
<evidence type="ECO:0000256" key="1">
    <source>
        <dbReference type="SAM" id="MobiDB-lite"/>
    </source>
</evidence>
<dbReference type="EMBL" id="JBDJPC010000006">
    <property type="protein sequence ID" value="KAL1497259.1"/>
    <property type="molecule type" value="Genomic_DNA"/>
</dbReference>
<comment type="caution">
    <text evidence="2">The sequence shown here is derived from an EMBL/GenBank/DDBJ whole genome shotgun (WGS) entry which is preliminary data.</text>
</comment>
<protein>
    <submittedName>
        <fullName evidence="2">Uncharacterized protein</fullName>
    </submittedName>
</protein>
<organism evidence="2 3">
    <name type="scientific">Hypothenemus hampei</name>
    <name type="common">Coffee berry borer</name>
    <dbReference type="NCBI Taxonomy" id="57062"/>
    <lineage>
        <taxon>Eukaryota</taxon>
        <taxon>Metazoa</taxon>
        <taxon>Ecdysozoa</taxon>
        <taxon>Arthropoda</taxon>
        <taxon>Hexapoda</taxon>
        <taxon>Insecta</taxon>
        <taxon>Pterygota</taxon>
        <taxon>Neoptera</taxon>
        <taxon>Endopterygota</taxon>
        <taxon>Coleoptera</taxon>
        <taxon>Polyphaga</taxon>
        <taxon>Cucujiformia</taxon>
        <taxon>Curculionidae</taxon>
        <taxon>Scolytinae</taxon>
        <taxon>Hypothenemus</taxon>
    </lineage>
</organism>
<dbReference type="AlphaFoldDB" id="A0ABD1ELU2"/>
<evidence type="ECO:0000313" key="3">
    <source>
        <dbReference type="Proteomes" id="UP001566132"/>
    </source>
</evidence>
<feature type="compositionally biased region" description="Basic and acidic residues" evidence="1">
    <location>
        <begin position="36"/>
        <end position="49"/>
    </location>
</feature>
<proteinExistence type="predicted"/>
<dbReference type="Proteomes" id="UP001566132">
    <property type="component" value="Unassembled WGS sequence"/>
</dbReference>
<gene>
    <name evidence="2" type="ORF">ABEB36_008253</name>
</gene>
<feature type="region of interest" description="Disordered" evidence="1">
    <location>
        <begin position="36"/>
        <end position="59"/>
    </location>
</feature>
<accession>A0ABD1ELU2</accession>